<name>A0A2A6B608_PRIPA</name>
<reference evidence="1" key="2">
    <citation type="submission" date="2022-06" db="UniProtKB">
        <authorList>
            <consortium name="EnsemblMetazoa"/>
        </authorList>
    </citation>
    <scope>IDENTIFICATION</scope>
    <source>
        <strain evidence="1">PS312</strain>
    </source>
</reference>
<sequence>MLHAYYRHRSHDKLNHSLSFSIDSLTRMEPPPSYEFSEAHGKPPSYLHGDPTTSIIDPDGQTINIPTVLPGSIPTVSARLPSYSQLVAVPLPLTEEEIQLQKRLRFRKRAKRIGYYTLIALMLFGIALFFTIRT</sequence>
<reference evidence="2" key="1">
    <citation type="journal article" date="2008" name="Nat. Genet.">
        <title>The Pristionchus pacificus genome provides a unique perspective on nematode lifestyle and parasitism.</title>
        <authorList>
            <person name="Dieterich C."/>
            <person name="Clifton S.W."/>
            <person name="Schuster L.N."/>
            <person name="Chinwalla A."/>
            <person name="Delehaunty K."/>
            <person name="Dinkelacker I."/>
            <person name="Fulton L."/>
            <person name="Fulton R."/>
            <person name="Godfrey J."/>
            <person name="Minx P."/>
            <person name="Mitreva M."/>
            <person name="Roeseler W."/>
            <person name="Tian H."/>
            <person name="Witte H."/>
            <person name="Yang S.P."/>
            <person name="Wilson R.K."/>
            <person name="Sommer R.J."/>
        </authorList>
    </citation>
    <scope>NUCLEOTIDE SEQUENCE [LARGE SCALE GENOMIC DNA]</scope>
    <source>
        <strain evidence="2">PS312</strain>
    </source>
</reference>
<evidence type="ECO:0000313" key="2">
    <source>
        <dbReference type="Proteomes" id="UP000005239"/>
    </source>
</evidence>
<accession>A0A2A6B608</accession>
<gene>
    <name evidence="1" type="primary">WBGene00273909</name>
</gene>
<accession>A0A8R1YT16</accession>
<dbReference type="AlphaFoldDB" id="A0A2A6B608"/>
<proteinExistence type="predicted"/>
<organism evidence="1 2">
    <name type="scientific">Pristionchus pacificus</name>
    <name type="common">Parasitic nematode worm</name>
    <dbReference type="NCBI Taxonomy" id="54126"/>
    <lineage>
        <taxon>Eukaryota</taxon>
        <taxon>Metazoa</taxon>
        <taxon>Ecdysozoa</taxon>
        <taxon>Nematoda</taxon>
        <taxon>Chromadorea</taxon>
        <taxon>Rhabditida</taxon>
        <taxon>Rhabditina</taxon>
        <taxon>Diplogasteromorpha</taxon>
        <taxon>Diplogasteroidea</taxon>
        <taxon>Neodiplogasteridae</taxon>
        <taxon>Pristionchus</taxon>
    </lineage>
</organism>
<evidence type="ECO:0000313" key="1">
    <source>
        <dbReference type="EnsemblMetazoa" id="PPA35540.1"/>
    </source>
</evidence>
<dbReference type="Proteomes" id="UP000005239">
    <property type="component" value="Unassembled WGS sequence"/>
</dbReference>
<protein>
    <submittedName>
        <fullName evidence="1">Uncharacterized protein</fullName>
    </submittedName>
</protein>
<keyword evidence="2" id="KW-1185">Reference proteome</keyword>
<dbReference type="EnsemblMetazoa" id="PPA35540.1">
    <property type="protein sequence ID" value="PPA35540.1"/>
    <property type="gene ID" value="WBGene00273909"/>
</dbReference>